<dbReference type="SUPFAM" id="SSF53756">
    <property type="entry name" value="UDP-Glycosyltransferase/glycogen phosphorylase"/>
    <property type="match status" value="1"/>
</dbReference>
<dbReference type="GO" id="GO:0016758">
    <property type="term" value="F:hexosyltransferase activity"/>
    <property type="evidence" value="ECO:0007669"/>
    <property type="project" value="UniProtKB-ARBA"/>
</dbReference>
<evidence type="ECO:0000313" key="2">
    <source>
        <dbReference type="EMBL" id="CAB4568219.1"/>
    </source>
</evidence>
<feature type="domain" description="Erythromycin biosynthesis protein CIII-like C-terminal" evidence="1">
    <location>
        <begin position="203"/>
        <end position="295"/>
    </location>
</feature>
<dbReference type="Gene3D" id="3.40.50.2000">
    <property type="entry name" value="Glycogen Phosphorylase B"/>
    <property type="match status" value="2"/>
</dbReference>
<accession>A0A6J6DYX7</accession>
<proteinExistence type="predicted"/>
<dbReference type="PANTHER" id="PTHR48050:SF13">
    <property type="entry name" value="STEROL 3-BETA-GLUCOSYLTRANSFERASE UGT80A2"/>
    <property type="match status" value="1"/>
</dbReference>
<protein>
    <submittedName>
        <fullName evidence="2">Unannotated protein</fullName>
    </submittedName>
</protein>
<name>A0A6J6DYX7_9ZZZZ</name>
<dbReference type="EMBL" id="CAEZTM010000018">
    <property type="protein sequence ID" value="CAB4568219.1"/>
    <property type="molecule type" value="Genomic_DNA"/>
</dbReference>
<dbReference type="Pfam" id="PF06722">
    <property type="entry name" value="EryCIII-like_C"/>
    <property type="match status" value="1"/>
</dbReference>
<gene>
    <name evidence="2" type="ORF">UFOPK1684_00545</name>
</gene>
<dbReference type="GO" id="GO:0008194">
    <property type="term" value="F:UDP-glycosyltransferase activity"/>
    <property type="evidence" value="ECO:0007669"/>
    <property type="project" value="InterPro"/>
</dbReference>
<organism evidence="2">
    <name type="scientific">freshwater metagenome</name>
    <dbReference type="NCBI Taxonomy" id="449393"/>
    <lineage>
        <taxon>unclassified sequences</taxon>
        <taxon>metagenomes</taxon>
        <taxon>ecological metagenomes</taxon>
    </lineage>
</organism>
<dbReference type="InterPro" id="IPR050426">
    <property type="entry name" value="Glycosyltransferase_28"/>
</dbReference>
<dbReference type="InterPro" id="IPR002213">
    <property type="entry name" value="UDP_glucos_trans"/>
</dbReference>
<evidence type="ECO:0000259" key="1">
    <source>
        <dbReference type="Pfam" id="PF06722"/>
    </source>
</evidence>
<dbReference type="CDD" id="cd03784">
    <property type="entry name" value="GT1_Gtf-like"/>
    <property type="match status" value="1"/>
</dbReference>
<sequence length="323" mass="33846">MLEAAYQQVVEQIQEISPDVVVYHPKLVTAPVAAHAVGAIAVVVELFPTLTPTAAFPALGLPHGLPGFLNRASFRMIQLALASAAKPAKTLAKKLGVLRHHPDLTLCPVSQALVPQPADWPSHALVTGAWTSPTLGTIDAELHDFLASGPVVYAGFGSMKDTRGAPRARAIVEAARLVGFKTLLVTGWGGLEPSSDHVDAPDVMVRSTVPHSEVLPAVAVAIHHGGAGTTHAMIRSGIPSVIMPFVADQPWWAGRLKILGLGPGPLSKSVTNPNTLKRALVKAIECGEAVRVASEFMALEDGLGRALSIIEDAEAGVQELRPA</sequence>
<dbReference type="InterPro" id="IPR010610">
    <property type="entry name" value="EryCIII-like_C"/>
</dbReference>
<dbReference type="FunFam" id="3.40.50.2000:FF:000009">
    <property type="entry name" value="Sterol 3-beta-glucosyltransferase UGT80A2"/>
    <property type="match status" value="1"/>
</dbReference>
<reference evidence="2" key="1">
    <citation type="submission" date="2020-05" db="EMBL/GenBank/DDBJ databases">
        <authorList>
            <person name="Chiriac C."/>
            <person name="Salcher M."/>
            <person name="Ghai R."/>
            <person name="Kavagutti S V."/>
        </authorList>
    </citation>
    <scope>NUCLEOTIDE SEQUENCE</scope>
</reference>
<dbReference type="AlphaFoldDB" id="A0A6J6DYX7"/>
<dbReference type="PANTHER" id="PTHR48050">
    <property type="entry name" value="STEROL 3-BETA-GLUCOSYLTRANSFERASE"/>
    <property type="match status" value="1"/>
</dbReference>